<dbReference type="AlphaFoldDB" id="A0ABD0MVR1"/>
<evidence type="ECO:0000313" key="1">
    <source>
        <dbReference type="EMBL" id="KAL0154099.1"/>
    </source>
</evidence>
<reference evidence="1 2" key="1">
    <citation type="submission" date="2024-05" db="EMBL/GenBank/DDBJ databases">
        <title>Genome sequencing and assembly of Indian major carp, Cirrhinus mrigala (Hamilton, 1822).</title>
        <authorList>
            <person name="Mohindra V."/>
            <person name="Chowdhury L.M."/>
            <person name="Lal K."/>
            <person name="Jena J.K."/>
        </authorList>
    </citation>
    <scope>NUCLEOTIDE SEQUENCE [LARGE SCALE GENOMIC DNA]</scope>
    <source>
        <strain evidence="1">CM1030</strain>
        <tissue evidence="1">Blood</tissue>
    </source>
</reference>
<protein>
    <submittedName>
        <fullName evidence="1">Uncharacterized protein</fullName>
    </submittedName>
</protein>
<organism evidence="1 2">
    <name type="scientific">Cirrhinus mrigala</name>
    <name type="common">Mrigala</name>
    <dbReference type="NCBI Taxonomy" id="683832"/>
    <lineage>
        <taxon>Eukaryota</taxon>
        <taxon>Metazoa</taxon>
        <taxon>Chordata</taxon>
        <taxon>Craniata</taxon>
        <taxon>Vertebrata</taxon>
        <taxon>Euteleostomi</taxon>
        <taxon>Actinopterygii</taxon>
        <taxon>Neopterygii</taxon>
        <taxon>Teleostei</taxon>
        <taxon>Ostariophysi</taxon>
        <taxon>Cypriniformes</taxon>
        <taxon>Cyprinidae</taxon>
        <taxon>Labeoninae</taxon>
        <taxon>Labeonini</taxon>
        <taxon>Cirrhinus</taxon>
    </lineage>
</organism>
<evidence type="ECO:0000313" key="2">
    <source>
        <dbReference type="Proteomes" id="UP001529510"/>
    </source>
</evidence>
<feature type="non-terminal residue" evidence="1">
    <location>
        <position position="88"/>
    </location>
</feature>
<dbReference type="EMBL" id="JAMKFB020000045">
    <property type="protein sequence ID" value="KAL0154099.1"/>
    <property type="molecule type" value="Genomic_DNA"/>
</dbReference>
<keyword evidence="2" id="KW-1185">Reference proteome</keyword>
<comment type="caution">
    <text evidence="1">The sequence shown here is derived from an EMBL/GenBank/DDBJ whole genome shotgun (WGS) entry which is preliminary data.</text>
</comment>
<proteinExistence type="predicted"/>
<sequence length="88" mass="9684">MDNEENEVLDGLDDVELEIKNSASRLAENMDEKFGELTIAVNHIKANVLQVVQQIDVSAEVKEKVAEVKEKVADVSKSLSVTSTLRDA</sequence>
<name>A0ABD0MVR1_CIRMR</name>
<gene>
    <name evidence="1" type="ORF">M9458_050558</name>
</gene>
<accession>A0ABD0MVR1</accession>
<dbReference type="Proteomes" id="UP001529510">
    <property type="component" value="Unassembled WGS sequence"/>
</dbReference>